<feature type="domain" description="F-box" evidence="1">
    <location>
        <begin position="35"/>
        <end position="57"/>
    </location>
</feature>
<protein>
    <recommendedName>
        <fullName evidence="1">F-box domain-containing protein</fullName>
    </recommendedName>
</protein>
<proteinExistence type="predicted"/>
<dbReference type="Pfam" id="PF00646">
    <property type="entry name" value="F-box"/>
    <property type="match status" value="1"/>
</dbReference>
<dbReference type="PANTHER" id="PTHR31790">
    <property type="entry name" value="OS02G0783600 PROTEIN"/>
    <property type="match status" value="1"/>
</dbReference>
<dbReference type="SUPFAM" id="SSF81383">
    <property type="entry name" value="F-box domain"/>
    <property type="match status" value="1"/>
</dbReference>
<gene>
    <name evidence="2" type="ORF">RIF29_09283</name>
</gene>
<accession>A0AAN9FRP3</accession>
<evidence type="ECO:0000313" key="3">
    <source>
        <dbReference type="Proteomes" id="UP001372338"/>
    </source>
</evidence>
<keyword evidence="3" id="KW-1185">Reference proteome</keyword>
<dbReference type="PANTHER" id="PTHR31790:SF81">
    <property type="entry name" value="PROTEIN, PUTATIVE-RELATED"/>
    <property type="match status" value="1"/>
</dbReference>
<reference evidence="2 3" key="1">
    <citation type="submission" date="2024-01" db="EMBL/GenBank/DDBJ databases">
        <title>The genomes of 5 underutilized Papilionoideae crops provide insights into root nodulation and disease resistanc.</title>
        <authorList>
            <person name="Yuan L."/>
        </authorList>
    </citation>
    <scope>NUCLEOTIDE SEQUENCE [LARGE SCALE GENOMIC DNA]</scope>
    <source>
        <strain evidence="2">ZHUSHIDOU_FW_LH</strain>
        <tissue evidence="2">Leaf</tissue>
    </source>
</reference>
<dbReference type="InterPro" id="IPR052361">
    <property type="entry name" value="F-box_domain"/>
</dbReference>
<sequence length="175" mass="19750">MKPNDVVVDRYSQASKTSRAVSLTAMANAQSVLLDEIIAEILSWLPVKSLIQFRCVSIRNYASGCNWNIIAIDQLVIVSLDLRKETYKQLSLPFGLDEIPHAEPTIGVFGDCLCLFHDYKRTNFVVWQMKEFGVEKSWTQFVNVSYQHLQIGGPIKFFSVVPLCGLVGIRHVESV</sequence>
<evidence type="ECO:0000313" key="2">
    <source>
        <dbReference type="EMBL" id="KAK7281360.1"/>
    </source>
</evidence>
<comment type="caution">
    <text evidence="2">The sequence shown here is derived from an EMBL/GenBank/DDBJ whole genome shotgun (WGS) entry which is preliminary data.</text>
</comment>
<name>A0AAN9FRP3_CROPI</name>
<dbReference type="AlphaFoldDB" id="A0AAN9FRP3"/>
<dbReference type="InterPro" id="IPR036047">
    <property type="entry name" value="F-box-like_dom_sf"/>
</dbReference>
<dbReference type="Proteomes" id="UP001372338">
    <property type="component" value="Unassembled WGS sequence"/>
</dbReference>
<dbReference type="EMBL" id="JAYWIO010000002">
    <property type="protein sequence ID" value="KAK7281360.1"/>
    <property type="molecule type" value="Genomic_DNA"/>
</dbReference>
<organism evidence="2 3">
    <name type="scientific">Crotalaria pallida</name>
    <name type="common">Smooth rattlebox</name>
    <name type="synonym">Crotalaria striata</name>
    <dbReference type="NCBI Taxonomy" id="3830"/>
    <lineage>
        <taxon>Eukaryota</taxon>
        <taxon>Viridiplantae</taxon>
        <taxon>Streptophyta</taxon>
        <taxon>Embryophyta</taxon>
        <taxon>Tracheophyta</taxon>
        <taxon>Spermatophyta</taxon>
        <taxon>Magnoliopsida</taxon>
        <taxon>eudicotyledons</taxon>
        <taxon>Gunneridae</taxon>
        <taxon>Pentapetalae</taxon>
        <taxon>rosids</taxon>
        <taxon>fabids</taxon>
        <taxon>Fabales</taxon>
        <taxon>Fabaceae</taxon>
        <taxon>Papilionoideae</taxon>
        <taxon>50 kb inversion clade</taxon>
        <taxon>genistoids sensu lato</taxon>
        <taxon>core genistoids</taxon>
        <taxon>Crotalarieae</taxon>
        <taxon>Crotalaria</taxon>
    </lineage>
</organism>
<dbReference type="InterPro" id="IPR001810">
    <property type="entry name" value="F-box_dom"/>
</dbReference>
<evidence type="ECO:0000259" key="1">
    <source>
        <dbReference type="Pfam" id="PF00646"/>
    </source>
</evidence>